<dbReference type="PROSITE" id="PS50005">
    <property type="entry name" value="TPR"/>
    <property type="match status" value="1"/>
</dbReference>
<dbReference type="Proteomes" id="UP000030700">
    <property type="component" value="Unassembled WGS sequence"/>
</dbReference>
<dbReference type="HOGENOM" id="CLU_2010752_0_0_0"/>
<dbReference type="STRING" id="1499966.U14_03642"/>
<feature type="repeat" description="TPR" evidence="1">
    <location>
        <begin position="70"/>
        <end position="103"/>
    </location>
</feature>
<dbReference type="Gene3D" id="1.25.40.10">
    <property type="entry name" value="Tetratricopeptide repeat domain"/>
    <property type="match status" value="1"/>
</dbReference>
<sequence length="123" mass="14168">MEELDSLEDLARDIKSNASAEKEKQRTDLKSESAERVGRYRVPPTPKVEPPSADIEEETTEFTEKKRKEKIVTPTLGEIYAAQGQYAKAIGVFEILRKKEPNNPAYIEKIRYLKKKLEESQKQ</sequence>
<dbReference type="InterPro" id="IPR011990">
    <property type="entry name" value="TPR-like_helical_dom_sf"/>
</dbReference>
<evidence type="ECO:0000256" key="1">
    <source>
        <dbReference type="PROSITE-ProRule" id="PRU00339"/>
    </source>
</evidence>
<organism evidence="3">
    <name type="scientific">Candidatus Moduliflexus flocculans</name>
    <dbReference type="NCBI Taxonomy" id="1499966"/>
    <lineage>
        <taxon>Bacteria</taxon>
        <taxon>Candidatus Moduliflexota</taxon>
        <taxon>Candidatus Moduliflexia</taxon>
        <taxon>Candidatus Moduliflexales</taxon>
        <taxon>Candidatus Moduliflexaceae</taxon>
    </lineage>
</organism>
<keyword evidence="4" id="KW-1185">Reference proteome</keyword>
<gene>
    <name evidence="3" type="ORF">U14_03642</name>
</gene>
<evidence type="ECO:0008006" key="5">
    <source>
        <dbReference type="Google" id="ProtNLM"/>
    </source>
</evidence>
<reference evidence="3" key="1">
    <citation type="journal article" date="2015" name="PeerJ">
        <title>First genomic representation of candidate bacterial phylum KSB3 points to enhanced environmental sensing as a trigger of wastewater bulking.</title>
        <authorList>
            <person name="Sekiguchi Y."/>
            <person name="Ohashi A."/>
            <person name="Parks D.H."/>
            <person name="Yamauchi T."/>
            <person name="Tyson G.W."/>
            <person name="Hugenholtz P."/>
        </authorList>
    </citation>
    <scope>NUCLEOTIDE SEQUENCE [LARGE SCALE GENOMIC DNA]</scope>
</reference>
<proteinExistence type="predicted"/>
<dbReference type="InterPro" id="IPR019734">
    <property type="entry name" value="TPR_rpt"/>
</dbReference>
<protein>
    <recommendedName>
        <fullName evidence="5">Tetratricopeptide repeat protein</fullName>
    </recommendedName>
</protein>
<accession>A0A081BPS5</accession>
<evidence type="ECO:0000313" key="3">
    <source>
        <dbReference type="EMBL" id="GAK52391.1"/>
    </source>
</evidence>
<name>A0A081BPS5_9BACT</name>
<dbReference type="EMBL" id="DF820458">
    <property type="protein sequence ID" value="GAK52391.1"/>
    <property type="molecule type" value="Genomic_DNA"/>
</dbReference>
<feature type="region of interest" description="Disordered" evidence="2">
    <location>
        <begin position="1"/>
        <end position="66"/>
    </location>
</feature>
<feature type="compositionally biased region" description="Basic and acidic residues" evidence="2">
    <location>
        <begin position="9"/>
        <end position="38"/>
    </location>
</feature>
<dbReference type="AlphaFoldDB" id="A0A081BPS5"/>
<evidence type="ECO:0000313" key="4">
    <source>
        <dbReference type="Proteomes" id="UP000030700"/>
    </source>
</evidence>
<dbReference type="SUPFAM" id="SSF48452">
    <property type="entry name" value="TPR-like"/>
    <property type="match status" value="1"/>
</dbReference>
<keyword evidence="1" id="KW-0802">TPR repeat</keyword>
<evidence type="ECO:0000256" key="2">
    <source>
        <dbReference type="SAM" id="MobiDB-lite"/>
    </source>
</evidence>